<dbReference type="Pfam" id="PF13385">
    <property type="entry name" value="Laminin_G_3"/>
    <property type="match status" value="2"/>
</dbReference>
<dbReference type="RefSeq" id="WP_265721275.1">
    <property type="nucleotide sequence ID" value="NZ_JAPIVK010000010.1"/>
</dbReference>
<dbReference type="InterPro" id="IPR050727">
    <property type="entry name" value="GH43_arabinanases"/>
</dbReference>
<comment type="caution">
    <text evidence="8">The sequence shown here is derived from an EMBL/GenBank/DDBJ whole genome shotgun (WGS) entry which is preliminary data.</text>
</comment>
<dbReference type="InterPro" id="IPR013320">
    <property type="entry name" value="ConA-like_dom_sf"/>
</dbReference>
<name>A0ABW5EEV9_9GAMM</name>
<keyword evidence="4" id="KW-0326">Glycosidase</keyword>
<dbReference type="SUPFAM" id="SSF75005">
    <property type="entry name" value="Arabinanase/levansucrase/invertase"/>
    <property type="match status" value="1"/>
</dbReference>
<keyword evidence="3" id="KW-0378">Hydrolase</keyword>
<dbReference type="CDD" id="cd18832">
    <property type="entry name" value="GH43_GsAbnA-like"/>
    <property type="match status" value="1"/>
</dbReference>
<sequence>MKVAAIIGRLTLALSFVLPLYGCGGDSGSSPAPEEPPSTSEPDPADPTADTVNYNDMAVHDPSVIRDEDGTYYVFGSHLAAAKTGDLMHWERVANEVNDANPLFNTYASEISEGIEWVGGHQGSWAADVIRLGDGRYYFYYNHCANPASEAGDCDTPRSYLGVAVSDSIEGPYTDLGIFLRSGMTDEEIAAGYGPEGLESYDPTIHPNAIDPDAFYDKDGRLWMTYGSYSGGIFILEMDESTGKPLPGQGYGKHLTGGDHSAIEGTYMLYSPESDYYYLFMSFGGYVSTDGYNIRVARSRNPDGPFVDAGGNAMTAARGNWNSIEPYGVKLMGGFTFASDPGDPVPERGYLAPGHNSAYYDGDAGRHLLFTHTRFPGRGEEHAIRVHEMYVNADGWLVASPHRYAPIEGDNIVDSGDLVGDYKFIDHGRDINRDAKQTRYIHLNEDGSIGGEISGEYQLFEEEPRRIDLTLEIDGNSKSYRGVMQWQWNSAAGELVPIFTALNGEGESVWGSRMDRRTEQAVLQSIADDLQQPDVARGGSLELPQRGTRAAAITWDSDNTLAIDNNGRVTRPNVGNGDTSATLTADITLNGQQLSRSYTVQVPQRLPYNRAAHFAFEDDLSESLGRFDAGTATADRISNNGSVAYTAGHNNRALQLNGSNGVLLPEGLIDNDVYTVSLWANPTAIAANSPAFFGADEQLDDSGLPDSNRWISFLPEGWDGNTMLWSGSEQWLDGTTGERIAEGAWTHLAFAVDEGHVRVYLDGEEKFSGGTLGDLFTGGAGRFALGVNYWDAPYHGLIDELKIYDSALSAEEIRLLDIDPASSAELLASAVQQLDLGDTSAVRDHLYLPTSGAYASAIDWISSDPDVIAINGETGVVTRPQNVDAQVTLTADIALDGEQQTKNFDVTVKKEGPPNAVATFAFEQNLHESSGNFGPGTVVGATIDASGGTVSYTEGVEGRALVLDGNSGVRLPDNLITDNSYSFTLWLSPSALTDFTPALFGWDTTERWISLLPRGGEGDTKLWSGTDWYDANTGSLISTDAWTHMAVTVDGGETRVFINGEQQFSGNGFPDIFGTAETSHFALGVNYWDTPYAGMMDELKIYENAVPAADIRKLYEAELLAED</sequence>
<evidence type="ECO:0000259" key="7">
    <source>
        <dbReference type="Pfam" id="PF20578"/>
    </source>
</evidence>
<dbReference type="Gene3D" id="2.60.120.200">
    <property type="match status" value="2"/>
</dbReference>
<comment type="similarity">
    <text evidence="2">Belongs to the glycosyl hydrolase 43 family.</text>
</comment>
<feature type="region of interest" description="Disordered" evidence="5">
    <location>
        <begin position="27"/>
        <end position="53"/>
    </location>
</feature>
<organism evidence="8 9">
    <name type="scientific">Microbulbifer halophilus</name>
    <dbReference type="NCBI Taxonomy" id="453963"/>
    <lineage>
        <taxon>Bacteria</taxon>
        <taxon>Pseudomonadati</taxon>
        <taxon>Pseudomonadota</taxon>
        <taxon>Gammaproteobacteria</taxon>
        <taxon>Cellvibrionales</taxon>
        <taxon>Microbulbiferaceae</taxon>
        <taxon>Microbulbifer</taxon>
    </lineage>
</organism>
<evidence type="ECO:0000256" key="3">
    <source>
        <dbReference type="ARBA" id="ARBA00022801"/>
    </source>
</evidence>
<dbReference type="Gene3D" id="2.40.128.10">
    <property type="match status" value="1"/>
</dbReference>
<evidence type="ECO:0000256" key="5">
    <source>
        <dbReference type="SAM" id="MobiDB-lite"/>
    </source>
</evidence>
<protein>
    <submittedName>
        <fullName evidence="8">LamG-like jellyroll fold domain-containing protein</fullName>
    </submittedName>
</protein>
<dbReference type="PANTHER" id="PTHR43301:SF3">
    <property type="entry name" value="ARABINAN ENDO-1,5-ALPHA-L-ARABINOSIDASE A-RELATED"/>
    <property type="match status" value="1"/>
</dbReference>
<evidence type="ECO:0000313" key="9">
    <source>
        <dbReference type="Proteomes" id="UP001597425"/>
    </source>
</evidence>
<evidence type="ECO:0000256" key="1">
    <source>
        <dbReference type="ARBA" id="ARBA00004834"/>
    </source>
</evidence>
<dbReference type="Gene3D" id="2.115.10.20">
    <property type="entry name" value="Glycosyl hydrolase domain, family 43"/>
    <property type="match status" value="1"/>
</dbReference>
<evidence type="ECO:0000256" key="2">
    <source>
        <dbReference type="ARBA" id="ARBA00009865"/>
    </source>
</evidence>
<feature type="domain" description="Extracellular endo-alpha-(1-&gt;5)-L-arabinanase C-terminal" evidence="6">
    <location>
        <begin position="401"/>
        <end position="511"/>
    </location>
</feature>
<accession>A0ABW5EEV9</accession>
<dbReference type="InterPro" id="IPR032291">
    <property type="entry name" value="Abn2_C"/>
</dbReference>
<dbReference type="InterPro" id="IPR023296">
    <property type="entry name" value="Glyco_hydro_beta-prop_sf"/>
</dbReference>
<proteinExistence type="inferred from homology"/>
<comment type="pathway">
    <text evidence="1">Glycan metabolism; L-arabinan degradation.</text>
</comment>
<dbReference type="InterPro" id="IPR006710">
    <property type="entry name" value="Glyco_hydro_43"/>
</dbReference>
<keyword evidence="9" id="KW-1185">Reference proteome</keyword>
<evidence type="ECO:0000256" key="4">
    <source>
        <dbReference type="ARBA" id="ARBA00023295"/>
    </source>
</evidence>
<dbReference type="SUPFAM" id="SSF49899">
    <property type="entry name" value="Concanavalin A-like lectins/glucanases"/>
    <property type="match status" value="2"/>
</dbReference>
<dbReference type="InterPro" id="IPR046780">
    <property type="entry name" value="aBig_2"/>
</dbReference>
<dbReference type="Pfam" id="PF20578">
    <property type="entry name" value="aBig_2"/>
    <property type="match status" value="2"/>
</dbReference>
<evidence type="ECO:0000259" key="6">
    <source>
        <dbReference type="Pfam" id="PF16369"/>
    </source>
</evidence>
<dbReference type="EMBL" id="JBHUJD010000029">
    <property type="protein sequence ID" value="MFD2312121.1"/>
    <property type="molecule type" value="Genomic_DNA"/>
</dbReference>
<gene>
    <name evidence="8" type="ORF">ACFSKX_16995</name>
</gene>
<evidence type="ECO:0000313" key="8">
    <source>
        <dbReference type="EMBL" id="MFD2312121.1"/>
    </source>
</evidence>
<dbReference type="Proteomes" id="UP001597425">
    <property type="component" value="Unassembled WGS sequence"/>
</dbReference>
<feature type="compositionally biased region" description="Low complexity" evidence="5">
    <location>
        <begin position="28"/>
        <end position="48"/>
    </location>
</feature>
<dbReference type="Pfam" id="PF16369">
    <property type="entry name" value="GH43_C"/>
    <property type="match status" value="1"/>
</dbReference>
<dbReference type="PANTHER" id="PTHR43301">
    <property type="entry name" value="ARABINAN ENDO-1,5-ALPHA-L-ARABINOSIDASE"/>
    <property type="match status" value="1"/>
</dbReference>
<dbReference type="Pfam" id="PF04616">
    <property type="entry name" value="Glyco_hydro_43"/>
    <property type="match status" value="1"/>
</dbReference>
<feature type="domain" description="Atrophied bacterial Ig" evidence="7">
    <location>
        <begin position="830"/>
        <end position="910"/>
    </location>
</feature>
<feature type="domain" description="Atrophied bacterial Ig" evidence="7">
    <location>
        <begin position="539"/>
        <end position="604"/>
    </location>
</feature>
<reference evidence="9" key="1">
    <citation type="journal article" date="2019" name="Int. J. Syst. Evol. Microbiol.">
        <title>The Global Catalogue of Microorganisms (GCM) 10K type strain sequencing project: providing services to taxonomists for standard genome sequencing and annotation.</title>
        <authorList>
            <consortium name="The Broad Institute Genomics Platform"/>
            <consortium name="The Broad Institute Genome Sequencing Center for Infectious Disease"/>
            <person name="Wu L."/>
            <person name="Ma J."/>
        </authorList>
    </citation>
    <scope>NUCLEOTIDE SEQUENCE [LARGE SCALE GENOMIC DNA]</scope>
    <source>
        <strain evidence="9">KCTC 12848</strain>
    </source>
</reference>